<evidence type="ECO:0000256" key="3">
    <source>
        <dbReference type="SAM" id="MobiDB-lite"/>
    </source>
</evidence>
<dbReference type="Gene3D" id="1.10.10.10">
    <property type="entry name" value="Winged helix-like DNA-binding domain superfamily/Winged helix DNA-binding domain"/>
    <property type="match status" value="2"/>
</dbReference>
<sequence>MHPPLSHVEVRVLGALIEKAATTPDTYPLTLSALVAACNQLTNREPVMQLDEDAVGTAIVTLRRRSLLRAIQPAGSRVTKYLHLLDEAIDLDTRELALLGVLMLRGPQTLGELHTRTARLAAFTGLDDVEQLLEQLLTRDSGSLVTRLPRRAGQKEARYAQLFAGEVTEASGSRETMVGEPLVSSPASPATGEQAESLASRVTALEQEVAVLRAELTAFKAQFN</sequence>
<dbReference type="EMBL" id="CP011454">
    <property type="protein sequence ID" value="AMW05179.1"/>
    <property type="molecule type" value="Genomic_DNA"/>
</dbReference>
<proteinExistence type="inferred from homology"/>
<dbReference type="PANTHER" id="PTHR38768:SF1">
    <property type="entry name" value="UPF0502 PROTEIN YCEH"/>
    <property type="match status" value="1"/>
</dbReference>
<dbReference type="eggNOG" id="COG3132">
    <property type="taxonomic scope" value="Bacteria"/>
</dbReference>
<accession>A0A143BJH7</accession>
<protein>
    <submittedName>
        <fullName evidence="4">Uncharacterized protein</fullName>
    </submittedName>
</protein>
<reference evidence="4 5" key="1">
    <citation type="journal article" date="2014" name="Proc. Natl. Acad. Sci. U.S.A.">
        <title>Functional type 2 photosynthetic reaction centers found in the rare bacterial phylum Gemmatimonadetes.</title>
        <authorList>
            <person name="Zeng Y."/>
            <person name="Feng F."/>
            <person name="Medova H."/>
            <person name="Dean J."/>
            <person name="Koblizek M."/>
        </authorList>
    </citation>
    <scope>NUCLEOTIDE SEQUENCE [LARGE SCALE GENOMIC DNA]</scope>
    <source>
        <strain evidence="4 5">AP64</strain>
    </source>
</reference>
<evidence type="ECO:0000313" key="5">
    <source>
        <dbReference type="Proteomes" id="UP000076404"/>
    </source>
</evidence>
<dbReference type="AlphaFoldDB" id="A0A143BJH7"/>
<dbReference type="Pfam" id="PF04337">
    <property type="entry name" value="DUF480"/>
    <property type="match status" value="1"/>
</dbReference>
<organism evidence="4 5">
    <name type="scientific">Gemmatimonas phototrophica</name>
    <dbReference type="NCBI Taxonomy" id="1379270"/>
    <lineage>
        <taxon>Bacteria</taxon>
        <taxon>Pseudomonadati</taxon>
        <taxon>Gemmatimonadota</taxon>
        <taxon>Gemmatimonadia</taxon>
        <taxon>Gemmatimonadales</taxon>
        <taxon>Gemmatimonadaceae</taxon>
        <taxon>Gemmatimonas</taxon>
    </lineage>
</organism>
<name>A0A143BJH7_9BACT</name>
<dbReference type="KEGG" id="gph:GEMMAAP_10845"/>
<dbReference type="SUPFAM" id="SSF46785">
    <property type="entry name" value="Winged helix' DNA-binding domain"/>
    <property type="match status" value="2"/>
</dbReference>
<dbReference type="PANTHER" id="PTHR38768">
    <property type="entry name" value="UPF0502 PROTEIN YCEH"/>
    <property type="match status" value="1"/>
</dbReference>
<dbReference type="RefSeq" id="WP_026849735.1">
    <property type="nucleotide sequence ID" value="NZ_CP011454.1"/>
</dbReference>
<dbReference type="HAMAP" id="MF_01584">
    <property type="entry name" value="UPF0502"/>
    <property type="match status" value="1"/>
</dbReference>
<feature type="coiled-coil region" evidence="2">
    <location>
        <begin position="195"/>
        <end position="222"/>
    </location>
</feature>
<feature type="region of interest" description="Disordered" evidence="3">
    <location>
        <begin position="170"/>
        <end position="194"/>
    </location>
</feature>
<evidence type="ECO:0000256" key="1">
    <source>
        <dbReference type="HAMAP-Rule" id="MF_01584"/>
    </source>
</evidence>
<gene>
    <name evidence="4" type="ORF">GEMMAAP_10845</name>
</gene>
<dbReference type="InterPro" id="IPR036388">
    <property type="entry name" value="WH-like_DNA-bd_sf"/>
</dbReference>
<dbReference type="InterPro" id="IPR036390">
    <property type="entry name" value="WH_DNA-bd_sf"/>
</dbReference>
<dbReference type="OrthoDB" id="9784785at2"/>
<dbReference type="InterPro" id="IPR007432">
    <property type="entry name" value="DUF480"/>
</dbReference>
<keyword evidence="5" id="KW-1185">Reference proteome</keyword>
<reference evidence="4 5" key="2">
    <citation type="journal article" date="2016" name="Environ. Microbiol. Rep.">
        <title>Metagenomic evidence for the presence of phototrophic Gemmatimonadetes bacteria in diverse environments.</title>
        <authorList>
            <person name="Zeng Y."/>
            <person name="Baumbach J."/>
            <person name="Barbosa E.G."/>
            <person name="Azevedo V."/>
            <person name="Zhang C."/>
            <person name="Koblizek M."/>
        </authorList>
    </citation>
    <scope>NUCLEOTIDE SEQUENCE [LARGE SCALE GENOMIC DNA]</scope>
    <source>
        <strain evidence="4 5">AP64</strain>
    </source>
</reference>
<evidence type="ECO:0000256" key="2">
    <source>
        <dbReference type="SAM" id="Coils"/>
    </source>
</evidence>
<comment type="similarity">
    <text evidence="1">Belongs to the UPF0502 family.</text>
</comment>
<dbReference type="Proteomes" id="UP000076404">
    <property type="component" value="Chromosome"/>
</dbReference>
<keyword evidence="2" id="KW-0175">Coiled coil</keyword>
<evidence type="ECO:0000313" key="4">
    <source>
        <dbReference type="EMBL" id="AMW05179.1"/>
    </source>
</evidence>